<dbReference type="EMBL" id="CP068393">
    <property type="protein sequence ID" value="QUC67799.1"/>
    <property type="molecule type" value="Genomic_DNA"/>
</dbReference>
<sequence>MDREQANEQSKKSGRGSRSLRCIWYCGKINEEIRKAVKLGEKSVKIVFSPQHYVVQHRELFQEIYLNQGFDVEFAPNFQYIQPSEWYLTLGWEDEK</sequence>
<evidence type="ECO:0000313" key="2">
    <source>
        <dbReference type="Proteomes" id="UP000682782"/>
    </source>
</evidence>
<proteinExistence type="predicted"/>
<keyword evidence="2" id="KW-1185">Reference proteome</keyword>
<name>A0AC61N2D3_9FIRM</name>
<organism evidence="1 2">
    <name type="scientific">Aristaeella hokkaidonensis</name>
    <dbReference type="NCBI Taxonomy" id="3046382"/>
    <lineage>
        <taxon>Bacteria</taxon>
        <taxon>Bacillati</taxon>
        <taxon>Bacillota</taxon>
        <taxon>Clostridia</taxon>
        <taxon>Eubacteriales</taxon>
        <taxon>Aristaeellaceae</taxon>
        <taxon>Aristaeella</taxon>
    </lineage>
</organism>
<reference evidence="1" key="1">
    <citation type="submission" date="2021-01" db="EMBL/GenBank/DDBJ databases">
        <title>Complete genome sequence of Clostridiales bacterium R-7.</title>
        <authorList>
            <person name="Mahoney-Kurpe S.C."/>
            <person name="Palevich N."/>
            <person name="Koike S."/>
            <person name="Moon C.D."/>
            <person name="Attwood G.T."/>
        </authorList>
    </citation>
    <scope>NUCLEOTIDE SEQUENCE</scope>
    <source>
        <strain evidence="1">R-7</strain>
    </source>
</reference>
<accession>A0AC61N2D3</accession>
<gene>
    <name evidence="1" type="ORF">JYE49_03590</name>
</gene>
<evidence type="ECO:0000313" key="1">
    <source>
        <dbReference type="EMBL" id="QUC67799.1"/>
    </source>
</evidence>
<protein>
    <submittedName>
        <fullName evidence="1">Uncharacterized protein</fullName>
    </submittedName>
</protein>
<dbReference type="Proteomes" id="UP000682782">
    <property type="component" value="Chromosome"/>
</dbReference>